<evidence type="ECO:0000256" key="4">
    <source>
        <dbReference type="ARBA" id="ARBA00022692"/>
    </source>
</evidence>
<dbReference type="InterPro" id="IPR002524">
    <property type="entry name" value="Cation_efflux"/>
</dbReference>
<evidence type="ECO:0000256" key="5">
    <source>
        <dbReference type="ARBA" id="ARBA00022989"/>
    </source>
</evidence>
<feature type="transmembrane region" description="Helical" evidence="7">
    <location>
        <begin position="148"/>
        <end position="170"/>
    </location>
</feature>
<keyword evidence="6 7" id="KW-0472">Membrane</keyword>
<dbReference type="EMBL" id="PEOG01000049">
    <property type="protein sequence ID" value="PIM51954.1"/>
    <property type="molecule type" value="Genomic_DNA"/>
</dbReference>
<dbReference type="InterPro" id="IPR027470">
    <property type="entry name" value="Cation_efflux_CTD"/>
</dbReference>
<dbReference type="PANTHER" id="PTHR43840:SF15">
    <property type="entry name" value="MITOCHONDRIAL METAL TRANSPORTER 1-RELATED"/>
    <property type="match status" value="1"/>
</dbReference>
<evidence type="ECO:0000256" key="6">
    <source>
        <dbReference type="ARBA" id="ARBA00023136"/>
    </source>
</evidence>
<gene>
    <name evidence="10" type="ORF">CS062_17155</name>
</gene>
<feature type="transmembrane region" description="Helical" evidence="7">
    <location>
        <begin position="40"/>
        <end position="57"/>
    </location>
</feature>
<keyword evidence="11" id="KW-1185">Reference proteome</keyword>
<dbReference type="GO" id="GO:0015093">
    <property type="term" value="F:ferrous iron transmembrane transporter activity"/>
    <property type="evidence" value="ECO:0007669"/>
    <property type="project" value="TreeGrafter"/>
</dbReference>
<evidence type="ECO:0000259" key="9">
    <source>
        <dbReference type="Pfam" id="PF16916"/>
    </source>
</evidence>
<dbReference type="PANTHER" id="PTHR43840">
    <property type="entry name" value="MITOCHONDRIAL METAL TRANSPORTER 1-RELATED"/>
    <property type="match status" value="1"/>
</dbReference>
<dbReference type="GO" id="GO:0015086">
    <property type="term" value="F:cadmium ion transmembrane transporter activity"/>
    <property type="evidence" value="ECO:0007669"/>
    <property type="project" value="TreeGrafter"/>
</dbReference>
<dbReference type="Proteomes" id="UP000231501">
    <property type="component" value="Unassembled WGS sequence"/>
</dbReference>
<keyword evidence="5 7" id="KW-1133">Transmembrane helix</keyword>
<feature type="transmembrane region" description="Helical" evidence="7">
    <location>
        <begin position="7"/>
        <end position="28"/>
    </location>
</feature>
<dbReference type="InterPro" id="IPR027469">
    <property type="entry name" value="Cation_efflux_TMD_sf"/>
</dbReference>
<dbReference type="NCBIfam" id="TIGR01297">
    <property type="entry name" value="CDF"/>
    <property type="match status" value="1"/>
</dbReference>
<comment type="subcellular location">
    <subcellularLocation>
        <location evidence="1">Membrane</location>
        <topology evidence="1">Multi-pass membrane protein</topology>
    </subcellularLocation>
</comment>
<dbReference type="SUPFAM" id="SSF161111">
    <property type="entry name" value="Cation efflux protein transmembrane domain-like"/>
    <property type="match status" value="1"/>
</dbReference>
<dbReference type="Pfam" id="PF16916">
    <property type="entry name" value="ZT_dimer"/>
    <property type="match status" value="1"/>
</dbReference>
<keyword evidence="3" id="KW-0813">Transport</keyword>
<keyword evidence="4 7" id="KW-0812">Transmembrane</keyword>
<dbReference type="Gene3D" id="1.20.1510.10">
    <property type="entry name" value="Cation efflux protein transmembrane domain"/>
    <property type="match status" value="1"/>
</dbReference>
<organism evidence="10 11">
    <name type="scientific">Roseateles chitinivorans</name>
    <dbReference type="NCBI Taxonomy" id="2917965"/>
    <lineage>
        <taxon>Bacteria</taxon>
        <taxon>Pseudomonadati</taxon>
        <taxon>Pseudomonadota</taxon>
        <taxon>Betaproteobacteria</taxon>
        <taxon>Burkholderiales</taxon>
        <taxon>Sphaerotilaceae</taxon>
        <taxon>Roseateles</taxon>
    </lineage>
</organism>
<dbReference type="InterPro" id="IPR050291">
    <property type="entry name" value="CDF_Transporter"/>
</dbReference>
<dbReference type="AlphaFoldDB" id="A0A2G9C8J1"/>
<reference evidence="10 11" key="1">
    <citation type="submission" date="2017-11" db="EMBL/GenBank/DDBJ databases">
        <title>Draft genome sequence of Mitsuaria sp. HWN-4.</title>
        <authorList>
            <person name="Gundlapally S.R."/>
        </authorList>
    </citation>
    <scope>NUCLEOTIDE SEQUENCE [LARGE SCALE GENOMIC DNA]</scope>
    <source>
        <strain evidence="10 11">HWN-4</strain>
    </source>
</reference>
<evidence type="ECO:0000256" key="7">
    <source>
        <dbReference type="SAM" id="Phobius"/>
    </source>
</evidence>
<name>A0A2G9C8J1_9BURK</name>
<feature type="transmembrane region" description="Helical" evidence="7">
    <location>
        <begin position="108"/>
        <end position="127"/>
    </location>
</feature>
<dbReference type="OrthoDB" id="9806522at2"/>
<evidence type="ECO:0000256" key="3">
    <source>
        <dbReference type="ARBA" id="ARBA00022448"/>
    </source>
</evidence>
<evidence type="ECO:0000256" key="1">
    <source>
        <dbReference type="ARBA" id="ARBA00004141"/>
    </source>
</evidence>
<proteinExistence type="inferred from homology"/>
<dbReference type="GO" id="GO:0015341">
    <property type="term" value="F:zinc efflux antiporter activity"/>
    <property type="evidence" value="ECO:0007669"/>
    <property type="project" value="TreeGrafter"/>
</dbReference>
<evidence type="ECO:0000256" key="2">
    <source>
        <dbReference type="ARBA" id="ARBA00008114"/>
    </source>
</evidence>
<evidence type="ECO:0000313" key="10">
    <source>
        <dbReference type="EMBL" id="PIM51954.1"/>
    </source>
</evidence>
<protein>
    <submittedName>
        <fullName evidence="10">Cation diffusion facilitator family transporter</fullName>
    </submittedName>
</protein>
<feature type="domain" description="Cation efflux protein transmembrane" evidence="8">
    <location>
        <begin position="7"/>
        <end position="201"/>
    </location>
</feature>
<dbReference type="InterPro" id="IPR058533">
    <property type="entry name" value="Cation_efflux_TM"/>
</dbReference>
<dbReference type="InterPro" id="IPR036837">
    <property type="entry name" value="Cation_efflux_CTD_sf"/>
</dbReference>
<sequence length="300" mass="32784">MQVQQYLKLSVLVAVLTIALKTAAWWWTGSVGLLSDALESGVNLAGALFGLAMVTIARRPPDEDHPFGHHKAEYFSSAFEGALILIAALGIAWAAIDRLRAPQPLEQLGVGMVLSLVSTAINGALAWKMLRAARVHRSIALEADARHLFTDVWTSVGVVAGLIGVMVTGWTWLDPLLAILVALNILREAVHLMWRSTAGLMDMALDPEDQRAISSVLQGFESPELRFDHVATRVAGQRRYVDFHLHVPARWTLGEAAKLRGEVEQALMRALPGIRASIQLLPVNVETRFEQQAAKEGTPE</sequence>
<comment type="similarity">
    <text evidence="2">Belongs to the cation diffusion facilitator (CDF) transporter (TC 2.A.4) family.</text>
</comment>
<evidence type="ECO:0000313" key="11">
    <source>
        <dbReference type="Proteomes" id="UP000231501"/>
    </source>
</evidence>
<dbReference type="RefSeq" id="WP_099862823.1">
    <property type="nucleotide sequence ID" value="NZ_PEOG01000049.1"/>
</dbReference>
<evidence type="ECO:0000259" key="8">
    <source>
        <dbReference type="Pfam" id="PF01545"/>
    </source>
</evidence>
<accession>A0A2G9C8J1</accession>
<dbReference type="Pfam" id="PF01545">
    <property type="entry name" value="Cation_efflux"/>
    <property type="match status" value="1"/>
</dbReference>
<feature type="transmembrane region" description="Helical" evidence="7">
    <location>
        <begin position="78"/>
        <end position="96"/>
    </location>
</feature>
<feature type="domain" description="Cation efflux protein cytoplasmic" evidence="9">
    <location>
        <begin position="205"/>
        <end position="282"/>
    </location>
</feature>
<dbReference type="Gene3D" id="3.30.70.1350">
    <property type="entry name" value="Cation efflux protein, cytoplasmic domain"/>
    <property type="match status" value="1"/>
</dbReference>
<dbReference type="SUPFAM" id="SSF160240">
    <property type="entry name" value="Cation efflux protein cytoplasmic domain-like"/>
    <property type="match status" value="1"/>
</dbReference>
<dbReference type="GO" id="GO:0005886">
    <property type="term" value="C:plasma membrane"/>
    <property type="evidence" value="ECO:0007669"/>
    <property type="project" value="TreeGrafter"/>
</dbReference>
<comment type="caution">
    <text evidence="10">The sequence shown here is derived from an EMBL/GenBank/DDBJ whole genome shotgun (WGS) entry which is preliminary data.</text>
</comment>
<dbReference type="GO" id="GO:0006882">
    <property type="term" value="P:intracellular zinc ion homeostasis"/>
    <property type="evidence" value="ECO:0007669"/>
    <property type="project" value="TreeGrafter"/>
</dbReference>